<dbReference type="STRING" id="547042.BACCOPRO_03522"/>
<reference evidence="1 2" key="1">
    <citation type="submission" date="2008-12" db="EMBL/GenBank/DDBJ databases">
        <authorList>
            <person name="Fulton L."/>
            <person name="Clifton S."/>
            <person name="Fulton B."/>
            <person name="Xu J."/>
            <person name="Minx P."/>
            <person name="Pepin K.H."/>
            <person name="Johnson M."/>
            <person name="Bhonagiri V."/>
            <person name="Nash W.E."/>
            <person name="Mardis E.R."/>
            <person name="Wilson R.K."/>
        </authorList>
    </citation>
    <scope>NUCLEOTIDE SEQUENCE [LARGE SCALE GENOMIC DNA]</scope>
    <source>
        <strain evidence="1 2">DSM 18228</strain>
    </source>
</reference>
<proteinExistence type="predicted"/>
<gene>
    <name evidence="1" type="ORF">BACCOPRO_03522</name>
</gene>
<comment type="caution">
    <text evidence="1">The sequence shown here is derived from an EMBL/GenBank/DDBJ whole genome shotgun (WGS) entry which is preliminary data.</text>
</comment>
<dbReference type="EMBL" id="ACBW01000221">
    <property type="protein sequence ID" value="EEF77999.1"/>
    <property type="molecule type" value="Genomic_DNA"/>
</dbReference>
<sequence>MIASICLVIVLVANKIKKNPGINQFFFQITCTFAGEKEHKKRIDDRFADTFLATSV</sequence>
<dbReference type="HOGENOM" id="CLU_3004389_0_0_10"/>
<dbReference type="AlphaFoldDB" id="S0FCI0"/>
<organism evidence="1 2">
    <name type="scientific">Phocaeicola coprophilus DSM 18228 = JCM 13818</name>
    <dbReference type="NCBI Taxonomy" id="547042"/>
    <lineage>
        <taxon>Bacteria</taxon>
        <taxon>Pseudomonadati</taxon>
        <taxon>Bacteroidota</taxon>
        <taxon>Bacteroidia</taxon>
        <taxon>Bacteroidales</taxon>
        <taxon>Bacteroidaceae</taxon>
        <taxon>Phocaeicola</taxon>
    </lineage>
</organism>
<evidence type="ECO:0000313" key="1">
    <source>
        <dbReference type="EMBL" id="EEF77999.1"/>
    </source>
</evidence>
<evidence type="ECO:0000313" key="2">
    <source>
        <dbReference type="Proteomes" id="UP000014073"/>
    </source>
</evidence>
<dbReference type="Proteomes" id="UP000014073">
    <property type="component" value="Unassembled WGS sequence"/>
</dbReference>
<accession>S0FCI0</accession>
<protein>
    <submittedName>
        <fullName evidence="1">Uncharacterized protein</fullName>
    </submittedName>
</protein>
<name>S0FCI0_9BACT</name>
<keyword evidence="2" id="KW-1185">Reference proteome</keyword>